<evidence type="ECO:0000313" key="2">
    <source>
        <dbReference type="Proteomes" id="UP000552709"/>
    </source>
</evidence>
<evidence type="ECO:0000313" key="1">
    <source>
        <dbReference type="EMBL" id="MBB5366112.1"/>
    </source>
</evidence>
<organism evidence="1 2">
    <name type="scientific">Deinococcus humi</name>
    <dbReference type="NCBI Taxonomy" id="662880"/>
    <lineage>
        <taxon>Bacteria</taxon>
        <taxon>Thermotogati</taxon>
        <taxon>Deinococcota</taxon>
        <taxon>Deinococci</taxon>
        <taxon>Deinococcales</taxon>
        <taxon>Deinococcaceae</taxon>
        <taxon>Deinococcus</taxon>
    </lineage>
</organism>
<protein>
    <submittedName>
        <fullName evidence="1">Uncharacterized protein</fullName>
    </submittedName>
</protein>
<dbReference type="RefSeq" id="WP_184137990.1">
    <property type="nucleotide sequence ID" value="NZ_JACHFL010000028.1"/>
</dbReference>
<gene>
    <name evidence="1" type="ORF">HNQ08_005241</name>
</gene>
<reference evidence="1 2" key="1">
    <citation type="submission" date="2020-08" db="EMBL/GenBank/DDBJ databases">
        <title>Genomic Encyclopedia of Type Strains, Phase IV (KMG-IV): sequencing the most valuable type-strain genomes for metagenomic binning, comparative biology and taxonomic classification.</title>
        <authorList>
            <person name="Goeker M."/>
        </authorList>
    </citation>
    <scope>NUCLEOTIDE SEQUENCE [LARGE SCALE GENOMIC DNA]</scope>
    <source>
        <strain evidence="1 2">DSM 27939</strain>
    </source>
</reference>
<accession>A0A7W8JZI5</accession>
<dbReference type="AlphaFoldDB" id="A0A7W8JZI5"/>
<name>A0A7W8JZI5_9DEIO</name>
<proteinExistence type="predicted"/>
<dbReference type="Proteomes" id="UP000552709">
    <property type="component" value="Unassembled WGS sequence"/>
</dbReference>
<dbReference type="EMBL" id="JACHFL010000028">
    <property type="protein sequence ID" value="MBB5366112.1"/>
    <property type="molecule type" value="Genomic_DNA"/>
</dbReference>
<comment type="caution">
    <text evidence="1">The sequence shown here is derived from an EMBL/GenBank/DDBJ whole genome shotgun (WGS) entry which is preliminary data.</text>
</comment>
<sequence length="245" mass="27963">MNETLHGAIERLYEVFSSYAMPAHVDMSPYRDPDRVLGALRTFPLRSVPSDGLDAYAFCAITTVGDENLLRYALPRLLELMVRRELLPNEEIVLSKLELAGWRTWPEPEYAALEMFFDAWWVSVLDTSLDGSDWRAETALCAFAQANLSLTRFLQVWEAREDVTATNHLASTVRALYDSERGELVTTNFWDARPGQGAQVRLWLARPEMLTRLEDGERQADKRDDEELMENYEMALAALRIVLGA</sequence>
<keyword evidence="2" id="KW-1185">Reference proteome</keyword>